<feature type="domain" description="HTH cro/C1-type" evidence="1">
    <location>
        <begin position="45"/>
        <end position="92"/>
    </location>
</feature>
<dbReference type="Gene3D" id="1.10.260.40">
    <property type="entry name" value="lambda repressor-like DNA-binding domains"/>
    <property type="match status" value="1"/>
</dbReference>
<dbReference type="Pfam" id="PF17765">
    <property type="entry name" value="MLTR_LBD"/>
    <property type="match status" value="1"/>
</dbReference>
<organism evidence="2 3">
    <name type="scientific">Kineosporia mesophila</name>
    <dbReference type="NCBI Taxonomy" id="566012"/>
    <lineage>
        <taxon>Bacteria</taxon>
        <taxon>Bacillati</taxon>
        <taxon>Actinomycetota</taxon>
        <taxon>Actinomycetes</taxon>
        <taxon>Kineosporiales</taxon>
        <taxon>Kineosporiaceae</taxon>
        <taxon>Kineosporia</taxon>
    </lineage>
</organism>
<dbReference type="EMBL" id="BAAAZO010000002">
    <property type="protein sequence ID" value="GAA3599738.1"/>
    <property type="molecule type" value="Genomic_DNA"/>
</dbReference>
<dbReference type="InterPro" id="IPR041413">
    <property type="entry name" value="MLTR_LBD"/>
</dbReference>
<dbReference type="InterPro" id="IPR001387">
    <property type="entry name" value="Cro/C1-type_HTH"/>
</dbReference>
<evidence type="ECO:0000259" key="1">
    <source>
        <dbReference type="PROSITE" id="PS50943"/>
    </source>
</evidence>
<reference evidence="3" key="1">
    <citation type="journal article" date="2019" name="Int. J. Syst. Evol. Microbiol.">
        <title>The Global Catalogue of Microorganisms (GCM) 10K type strain sequencing project: providing services to taxonomists for standard genome sequencing and annotation.</title>
        <authorList>
            <consortium name="The Broad Institute Genomics Platform"/>
            <consortium name="The Broad Institute Genome Sequencing Center for Infectious Disease"/>
            <person name="Wu L."/>
            <person name="Ma J."/>
        </authorList>
    </citation>
    <scope>NUCLEOTIDE SEQUENCE [LARGE SCALE GENOMIC DNA]</scope>
    <source>
        <strain evidence="3">JCM 16902</strain>
    </source>
</reference>
<dbReference type="Proteomes" id="UP001501074">
    <property type="component" value="Unassembled WGS sequence"/>
</dbReference>
<dbReference type="SMART" id="SM00530">
    <property type="entry name" value="HTH_XRE"/>
    <property type="match status" value="1"/>
</dbReference>
<evidence type="ECO:0000313" key="3">
    <source>
        <dbReference type="Proteomes" id="UP001501074"/>
    </source>
</evidence>
<proteinExistence type="predicted"/>
<dbReference type="RefSeq" id="WP_231489044.1">
    <property type="nucleotide sequence ID" value="NZ_BAAAZO010000002.1"/>
</dbReference>
<evidence type="ECO:0000313" key="2">
    <source>
        <dbReference type="EMBL" id="GAA3599738.1"/>
    </source>
</evidence>
<name>A0ABP6Z9Z9_9ACTN</name>
<protein>
    <submittedName>
        <fullName evidence="2">Helix-turn-helix transcriptional regulator</fullName>
    </submittedName>
</protein>
<comment type="caution">
    <text evidence="2">The sequence shown here is derived from an EMBL/GenBank/DDBJ whole genome shotgun (WGS) entry which is preliminary data.</text>
</comment>
<gene>
    <name evidence="2" type="ORF">GCM10022223_14040</name>
</gene>
<dbReference type="Gene3D" id="3.30.450.180">
    <property type="match status" value="1"/>
</dbReference>
<dbReference type="InterPro" id="IPR010982">
    <property type="entry name" value="Lambda_DNA-bd_dom_sf"/>
</dbReference>
<dbReference type="PANTHER" id="PTHR35010">
    <property type="entry name" value="BLL4672 PROTEIN-RELATED"/>
    <property type="match status" value="1"/>
</dbReference>
<sequence>MADDRRTHPRAARRRELGSFLRSRRERLTCADVGLPATGRRRTPGLRREEVAMLAGISTTWLTYLEQGRNVQASRQVLEALATTLQLTPAEHSHVLNLAAETPSPAVLPAVAPAVVSVVQAMHPHPAYVTSGDFTVLAWNRAAEELVPGLLANSDGERPHLARWLFEAPDARTTFPQWESVAQDVLARLRAAAARHPDEPRYTGLVEDLLHVSPEARAWWNRHDVRADRAGIKQVRHPERGILELTHAAFAVADQPEHTLVVYLQDGT</sequence>
<keyword evidence="3" id="KW-1185">Reference proteome</keyword>
<accession>A0ABP6Z9Z9</accession>
<dbReference type="Pfam" id="PF13560">
    <property type="entry name" value="HTH_31"/>
    <property type="match status" value="1"/>
</dbReference>
<dbReference type="SUPFAM" id="SSF47413">
    <property type="entry name" value="lambda repressor-like DNA-binding domains"/>
    <property type="match status" value="1"/>
</dbReference>
<dbReference type="CDD" id="cd00093">
    <property type="entry name" value="HTH_XRE"/>
    <property type="match status" value="1"/>
</dbReference>
<dbReference type="PROSITE" id="PS50943">
    <property type="entry name" value="HTH_CROC1"/>
    <property type="match status" value="1"/>
</dbReference>